<keyword evidence="1" id="KW-0472">Membrane</keyword>
<dbReference type="TCDB" id="2.A.7.21.9">
    <property type="family name" value="the drug/metabolite transporter (dmt) superfamily"/>
</dbReference>
<name>D3P9M1_DEFDS</name>
<dbReference type="PANTHER" id="PTHR34821">
    <property type="entry name" value="INNER MEMBRANE PROTEIN YDCZ"/>
    <property type="match status" value="1"/>
</dbReference>
<keyword evidence="1" id="KW-1133">Transmembrane helix</keyword>
<accession>D3P9M1</accession>
<dbReference type="AlphaFoldDB" id="D3P9M1"/>
<proteinExistence type="predicted"/>
<dbReference type="PANTHER" id="PTHR34821:SF2">
    <property type="entry name" value="INNER MEMBRANE PROTEIN YDCZ"/>
    <property type="match status" value="1"/>
</dbReference>
<keyword evidence="3" id="KW-1185">Reference proteome</keyword>
<keyword evidence="1" id="KW-0812">Transmembrane</keyword>
<evidence type="ECO:0000313" key="2">
    <source>
        <dbReference type="EMBL" id="BAI81411.1"/>
    </source>
</evidence>
<dbReference type="eggNOG" id="COG3238">
    <property type="taxonomic scope" value="Bacteria"/>
</dbReference>
<dbReference type="OrthoDB" id="9097160at2"/>
<dbReference type="KEGG" id="ddf:DEFDS_1960"/>
<feature type="transmembrane region" description="Helical" evidence="1">
    <location>
        <begin position="94"/>
        <end position="112"/>
    </location>
</feature>
<evidence type="ECO:0008006" key="4">
    <source>
        <dbReference type="Google" id="ProtNLM"/>
    </source>
</evidence>
<evidence type="ECO:0000256" key="1">
    <source>
        <dbReference type="SAM" id="Phobius"/>
    </source>
</evidence>
<evidence type="ECO:0000313" key="3">
    <source>
        <dbReference type="Proteomes" id="UP000001520"/>
    </source>
</evidence>
<sequence>MNKYLVMLLLAVAGTFVSLQASINAKLAKYVGFLESAFVSFFVGTITLLIFLFFKGFSGFKHIGEVPPIYLTGGILGAFFVFVITYSVPKIGVSAALSITIAVQLILGLLLDKFNPFAINSFEVSIYNILGVVLTIIGVIMLTYNR</sequence>
<dbReference type="HOGENOM" id="CLU_068878_4_0_0"/>
<feature type="transmembrane region" description="Helical" evidence="1">
    <location>
        <begin position="124"/>
        <end position="144"/>
    </location>
</feature>
<dbReference type="GO" id="GO:0005886">
    <property type="term" value="C:plasma membrane"/>
    <property type="evidence" value="ECO:0007669"/>
    <property type="project" value="TreeGrafter"/>
</dbReference>
<organism evidence="2 3">
    <name type="scientific">Deferribacter desulfuricans (strain DSM 14783 / JCM 11476 / NBRC 101012 / SSM1)</name>
    <dbReference type="NCBI Taxonomy" id="639282"/>
    <lineage>
        <taxon>Bacteria</taxon>
        <taxon>Pseudomonadati</taxon>
        <taxon>Deferribacterota</taxon>
        <taxon>Deferribacteres</taxon>
        <taxon>Deferribacterales</taxon>
        <taxon>Deferribacteraceae</taxon>
        <taxon>Deferribacter</taxon>
    </lineage>
</organism>
<gene>
    <name evidence="2" type="ordered locus">DEFDS_1960</name>
</gene>
<dbReference type="Proteomes" id="UP000001520">
    <property type="component" value="Chromosome"/>
</dbReference>
<dbReference type="InterPro" id="IPR006750">
    <property type="entry name" value="YdcZ"/>
</dbReference>
<dbReference type="STRING" id="639282.DEFDS_1960"/>
<feature type="transmembrane region" description="Helical" evidence="1">
    <location>
        <begin position="37"/>
        <end position="57"/>
    </location>
</feature>
<dbReference type="Pfam" id="PF04657">
    <property type="entry name" value="DMT_YdcZ"/>
    <property type="match status" value="1"/>
</dbReference>
<protein>
    <recommendedName>
        <fullName evidence="4">DMT family transporter</fullName>
    </recommendedName>
</protein>
<dbReference type="EMBL" id="AP011529">
    <property type="protein sequence ID" value="BAI81411.1"/>
    <property type="molecule type" value="Genomic_DNA"/>
</dbReference>
<dbReference type="RefSeq" id="WP_013008656.1">
    <property type="nucleotide sequence ID" value="NC_013939.1"/>
</dbReference>
<feature type="transmembrane region" description="Helical" evidence="1">
    <location>
        <begin position="69"/>
        <end position="88"/>
    </location>
</feature>
<reference evidence="2 3" key="1">
    <citation type="journal article" date="2010" name="DNA Res.">
        <title>Bacterial lifestyle in a deep-sea hydrothermal vent chimney revealed by the genome sequence of the thermophilic bacterium Deferribacter desulfuricans SSM1.</title>
        <authorList>
            <person name="Takaki Y."/>
            <person name="Shimamura S."/>
            <person name="Nakagawa S."/>
            <person name="Fukuhara Y."/>
            <person name="Horikawa H."/>
            <person name="Ankai A."/>
            <person name="Harada T."/>
            <person name="Hosoyama A."/>
            <person name="Oguchi A."/>
            <person name="Fukui S."/>
            <person name="Fujita N."/>
            <person name="Takami H."/>
            <person name="Takai K."/>
        </authorList>
    </citation>
    <scope>NUCLEOTIDE SEQUENCE [LARGE SCALE GENOMIC DNA]</scope>
    <source>
        <strain evidence="3">DSM 14783 / JCM 11476 / NBRC 101012 / SSM1</strain>
    </source>
</reference>